<evidence type="ECO:0000256" key="5">
    <source>
        <dbReference type="ARBA" id="ARBA00022695"/>
    </source>
</evidence>
<dbReference type="NCBIfam" id="NF006336">
    <property type="entry name" value="PRK08566.1"/>
    <property type="match status" value="1"/>
</dbReference>
<dbReference type="InterPro" id="IPR038120">
    <property type="entry name" value="Rpb1_funnel_sf"/>
</dbReference>
<dbReference type="Pfam" id="PF04998">
    <property type="entry name" value="RNA_pol_Rpb1_5"/>
    <property type="match status" value="1"/>
</dbReference>
<dbReference type="InterPro" id="IPR007073">
    <property type="entry name" value="RNA_pol_Rpb1_7"/>
</dbReference>
<dbReference type="InterPro" id="IPR007081">
    <property type="entry name" value="RNA_pol_Rpb1_5"/>
</dbReference>
<dbReference type="EC" id="2.7.7.6" evidence="2"/>
<comment type="similarity">
    <text evidence="1">Belongs to the RNA polymerase beta' chain family.</text>
</comment>
<dbReference type="GO" id="GO:0003899">
    <property type="term" value="F:DNA-directed RNA polymerase activity"/>
    <property type="evidence" value="ECO:0007669"/>
    <property type="project" value="UniProtKB-EC"/>
</dbReference>
<organism evidence="8">
    <name type="scientific">viral metagenome</name>
    <dbReference type="NCBI Taxonomy" id="1070528"/>
    <lineage>
        <taxon>unclassified sequences</taxon>
        <taxon>metagenomes</taxon>
        <taxon>organismal metagenomes</taxon>
    </lineage>
</organism>
<evidence type="ECO:0000313" key="8">
    <source>
        <dbReference type="EMBL" id="QHU01157.1"/>
    </source>
</evidence>
<dbReference type="EMBL" id="MN740335">
    <property type="protein sequence ID" value="QHU01157.1"/>
    <property type="molecule type" value="Genomic_DNA"/>
</dbReference>
<evidence type="ECO:0000256" key="6">
    <source>
        <dbReference type="ARBA" id="ARBA00023163"/>
    </source>
</evidence>
<dbReference type="GO" id="GO:0005665">
    <property type="term" value="C:RNA polymerase II, core complex"/>
    <property type="evidence" value="ECO:0007669"/>
    <property type="project" value="TreeGrafter"/>
</dbReference>
<evidence type="ECO:0000256" key="4">
    <source>
        <dbReference type="ARBA" id="ARBA00022679"/>
    </source>
</evidence>
<dbReference type="FunFam" id="2.40.40.20:FF:000019">
    <property type="entry name" value="DNA-directed RNA polymerase II subunit RPB1"/>
    <property type="match status" value="1"/>
</dbReference>
<dbReference type="Gene3D" id="6.10.250.2940">
    <property type="match status" value="1"/>
</dbReference>
<dbReference type="Pfam" id="PF04997">
    <property type="entry name" value="RNA_pol_Rpb1_1"/>
    <property type="match status" value="1"/>
</dbReference>
<dbReference type="Pfam" id="PF04992">
    <property type="entry name" value="RNA_pol_Rpb1_6"/>
    <property type="match status" value="1"/>
</dbReference>
<dbReference type="CDD" id="cd02584">
    <property type="entry name" value="RNAP_II_Rpb1_C"/>
    <property type="match status" value="1"/>
</dbReference>
<evidence type="ECO:0000259" key="7">
    <source>
        <dbReference type="SMART" id="SM00663"/>
    </source>
</evidence>
<sequence length="1458" mass="167083">MTIFKELDYKSEISSIIGLQFSVSGPDEIRKKSVVNVTQAQLYDTNGDPIINGLFDPRMGVIDNGKICPTDELDNRFCPGYFGHIELAKPVFHHQFLDITLKAIKCFCQRCSSILIDKDNELYQEYMKDNDNRKRFSIFYDIASKAKECPQCGFTLPSKYVKEGLAKIYGEWKESGNREYFSAERVHRIFRKITDEDAYIMGFTKDWCRPDWLICTVLPVAPPAVRPSIKQFNGMRSEDDITHKLVDIVKTNITLSKRLDKKETSDETIEGFIDLLQYHVATLVDNQIPHINVASHRSGRPLKTISERLKGKEGRIRGNLMGKRVDFSARTVITPDPNIKIDQLGVPFKIAMNLTFPEIVNRFNIHKLTKCIRNGTDVHPGAKSVKQVETGNTFDLRVVDGNSIELKDGDIVHRHLMDDDNVLFNRQPSLHKMSMMAHRVKVMKHNTFRLNVSVTKPYNADFDGDEMNMHVPQSIQTSVELNKLARVPSQIISPRMNGPVISPVQDTLLGIYRITNDNVYFNELEMMEMLMTIESFDGNLPEPEINKGQYQRWTGRQLISLILPCVNMNMGNGEYDDSIDDKLNYVKIKDGVILQGRFDKKIVSSGTNGLVHMIFNDFGEKACQRFLDNIQDIITRYLLKTGFSVGISDLIADEITQKKMEDTIVKNKKEVSEVIQHIHLNIFENETGKDKSVEFEDKINNILNKTSNDAGKIGLKSLDPNNRMTNMVKSGSKGSNINISQMISCLGQQNVDGKRIPYGFTDRTLPHYLKYDDSPEGRGFVENSFIRGLTPQEFFFHAMGGREGLIDTAVKTSETGYIQRKLIKAMEDLKVSHDLSVKNAGDKIVQFIYGEDGYNYAKIESQYLDFLELDFNRLQEKHRFNHNEKYDLYMEEETIDEMKKNKSFIEDIDKFYMDTEELCHILRGDIFKNNFISNVNYPINLKRLVNHVISLFNIETTDLSDLSPLFVIEKIHELEDYLKIEIMDEISLIFKSLIYSYLSPKHLIKNKRMSKLGFEHLINMIKVKYHQSFISTGEMVGAIAAQSIGEPATQMTLNTFHFAGVGSKSNVTRGVPRLKELLHISKNLKMPSVTVYLKDEFSGNVNTAQSVANNLEYTLLKNIVCMSSIYYDPSDDNTAVPEDNQFMEIYKLFNEIDPVENEVDSRWVLRLEFDRKELMNKNISMDDIYIAIFSIYKDEVSSHYTDDNAGKIIFRMRVKIDGLKNDNRDIIYLKNFEKTMLENVVIKGINKIESVNLRSDKNNTVFEDGEYKMKEKWILDTNGTNLIEILSHPSVDYTRTYSNDIVEVYNLLGIDAAKKLIFKEINEVLDFSGSYVNYRHLSLLCDTMTNKGKLMSIDRFGINRDRDIGPLAKCSFEETTDQIFKASIFGEIDKLDGVSANIMMGQIIPAGTGESMVFLDEMKLLDVKPKKKKIIKKTKINPYCSDNLDLDLDVDTLEPDTL</sequence>
<dbReference type="InterPro" id="IPR006592">
    <property type="entry name" value="RNA_pol_N"/>
</dbReference>
<dbReference type="CDD" id="cd02733">
    <property type="entry name" value="RNAP_II_RPB1_N"/>
    <property type="match status" value="1"/>
</dbReference>
<dbReference type="GO" id="GO:0003677">
    <property type="term" value="F:DNA binding"/>
    <property type="evidence" value="ECO:0007669"/>
    <property type="project" value="InterPro"/>
</dbReference>
<dbReference type="InterPro" id="IPR007075">
    <property type="entry name" value="RNA_pol_Rpb1_6"/>
</dbReference>
<dbReference type="InterPro" id="IPR007080">
    <property type="entry name" value="RNA_pol_Rpb1_1"/>
</dbReference>
<dbReference type="Pfam" id="PF05000">
    <property type="entry name" value="RNA_pol_Rpb1_4"/>
    <property type="match status" value="1"/>
</dbReference>
<evidence type="ECO:0000256" key="2">
    <source>
        <dbReference type="ARBA" id="ARBA00012418"/>
    </source>
</evidence>
<keyword evidence="5" id="KW-0548">Nucleotidyltransferase</keyword>
<dbReference type="InterPro" id="IPR042102">
    <property type="entry name" value="RNA_pol_Rpb1_3_sf"/>
</dbReference>
<dbReference type="Pfam" id="PF00623">
    <property type="entry name" value="RNA_pol_Rpb1_2"/>
    <property type="match status" value="1"/>
</dbReference>
<keyword evidence="3" id="KW-0240">DNA-directed RNA polymerase</keyword>
<dbReference type="Gene3D" id="4.10.860.120">
    <property type="entry name" value="RNA polymerase II, clamp domain"/>
    <property type="match status" value="1"/>
</dbReference>
<dbReference type="Gene3D" id="6.20.50.80">
    <property type="match status" value="1"/>
</dbReference>
<reference evidence="8" key="1">
    <citation type="journal article" date="2020" name="Nature">
        <title>Giant virus diversity and host interactions through global metagenomics.</title>
        <authorList>
            <person name="Schulz F."/>
            <person name="Roux S."/>
            <person name="Paez-Espino D."/>
            <person name="Jungbluth S."/>
            <person name="Walsh D.A."/>
            <person name="Denef V.J."/>
            <person name="McMahon K.D."/>
            <person name="Konstantinidis K.T."/>
            <person name="Eloe-Fadrosh E.A."/>
            <person name="Kyrpides N.C."/>
            <person name="Woyke T."/>
        </authorList>
    </citation>
    <scope>NUCLEOTIDE SEQUENCE</scope>
    <source>
        <strain evidence="8">GVMAG-M-3300025860-25</strain>
    </source>
</reference>
<dbReference type="InterPro" id="IPR038593">
    <property type="entry name" value="RNA_pol_Rpb1_7_sf"/>
</dbReference>
<keyword evidence="6" id="KW-0804">Transcription</keyword>
<dbReference type="Gene3D" id="1.10.150.390">
    <property type="match status" value="1"/>
</dbReference>
<keyword evidence="4" id="KW-0808">Transferase</keyword>
<dbReference type="Gene3D" id="1.10.132.30">
    <property type="match status" value="1"/>
</dbReference>
<dbReference type="Pfam" id="PF04990">
    <property type="entry name" value="RNA_pol_Rpb1_7"/>
    <property type="match status" value="1"/>
</dbReference>
<dbReference type="Gene3D" id="1.10.274.100">
    <property type="entry name" value="RNA polymerase Rpb1, domain 3"/>
    <property type="match status" value="1"/>
</dbReference>
<dbReference type="Gene3D" id="2.40.40.20">
    <property type="match status" value="1"/>
</dbReference>
<dbReference type="Gene3D" id="3.30.1360.140">
    <property type="match status" value="1"/>
</dbReference>
<feature type="domain" description="RNA polymerase N-terminal" evidence="7">
    <location>
        <begin position="211"/>
        <end position="515"/>
    </location>
</feature>
<accession>A0A6C0J9F2</accession>
<dbReference type="SMART" id="SM00663">
    <property type="entry name" value="RPOLA_N"/>
    <property type="match status" value="1"/>
</dbReference>
<evidence type="ECO:0000256" key="3">
    <source>
        <dbReference type="ARBA" id="ARBA00022478"/>
    </source>
</evidence>
<dbReference type="InterPro" id="IPR044893">
    <property type="entry name" value="RNA_pol_Rpb1_clamp_domain"/>
</dbReference>
<dbReference type="InterPro" id="IPR000722">
    <property type="entry name" value="RNA_pol_asu"/>
</dbReference>
<dbReference type="Gene3D" id="3.30.1490.180">
    <property type="entry name" value="RNA polymerase ii"/>
    <property type="match status" value="1"/>
</dbReference>
<name>A0A6C0J9F2_9ZZZZ</name>
<evidence type="ECO:0000256" key="1">
    <source>
        <dbReference type="ARBA" id="ARBA00006460"/>
    </source>
</evidence>
<dbReference type="InterPro" id="IPR007083">
    <property type="entry name" value="RNA_pol_Rpb1_4"/>
</dbReference>
<protein>
    <recommendedName>
        <fullName evidence="2">DNA-directed RNA polymerase</fullName>
        <ecNumber evidence="2">2.7.7.6</ecNumber>
    </recommendedName>
</protein>
<dbReference type="PANTHER" id="PTHR19376">
    <property type="entry name" value="DNA-DIRECTED RNA POLYMERASE"/>
    <property type="match status" value="1"/>
</dbReference>
<dbReference type="InterPro" id="IPR045867">
    <property type="entry name" value="DNA-dir_RpoC_beta_prime"/>
</dbReference>
<proteinExistence type="inferred from homology"/>
<dbReference type="InterPro" id="IPR007066">
    <property type="entry name" value="RNA_pol_Rpb1_3"/>
</dbReference>
<dbReference type="PANTHER" id="PTHR19376:SF37">
    <property type="entry name" value="DNA-DIRECTED RNA POLYMERASE II SUBUNIT RPB1"/>
    <property type="match status" value="1"/>
</dbReference>
<dbReference type="Pfam" id="PF04983">
    <property type="entry name" value="RNA_pol_Rpb1_3"/>
    <property type="match status" value="1"/>
</dbReference>
<dbReference type="GO" id="GO:0006351">
    <property type="term" value="P:DNA-templated transcription"/>
    <property type="evidence" value="ECO:0007669"/>
    <property type="project" value="InterPro"/>
</dbReference>
<dbReference type="SUPFAM" id="SSF64484">
    <property type="entry name" value="beta and beta-prime subunits of DNA dependent RNA-polymerase"/>
    <property type="match status" value="1"/>
</dbReference>